<feature type="transmembrane region" description="Helical" evidence="1">
    <location>
        <begin position="905"/>
        <end position="925"/>
    </location>
</feature>
<dbReference type="EMBL" id="JBHEZX010000022">
    <property type="protein sequence ID" value="MFC1414245.1"/>
    <property type="molecule type" value="Genomic_DNA"/>
</dbReference>
<sequence>MTGATRLLRREARGDLPLLVCLAVLVAVLAGLGAAGPVALAGREDSALRDRLATAVHAGPLLSVTTVQGAFDDPVLQARAHPVLSQTGPGGALVAGTATVPDGSSVRVDRTVVTFPLLKVALPQITVNRISSTALTPHHISDAAAHLRYVSGGPPDDRAPAGTAPGIAISEAAAKLTGLTVGRRITAVEIPVLGVVNTTHFTVSGIFRPIHPDDDFWRDQPTLDQPQSFPDGTRAGGFNASIQGLVGAAAAATMKDDSITLPTITWELGLTLGHDTVRQSAGVLSALQAFPTDLTASLCGSSDSMGREQCEMGDDKVSAYQVGDRFTPLLSAFTAEDEQTRELASYAVASLLAVGLVTVLVAVRLLLRRRAGHLALQRSRGASTAGLVLLRSASTTPVVLAAGALGWLLGLRLAPAGTSGSPQPLIALLGTGAAALMVPLLTWQAVREPAAVRDPRRIRRRRGRRTVLELTALLLAGAGTVALRARGSGGGNGVDVQLSLVPVLFAMAAVLVLVRVYPLLLRLLAAQAGRGGGVVAFVGLRRAGQDAPATGLALFVLVITLGTAVFGGLVTRSVADGAAVGAAWSAGGDASVLQSGNVAAKPVPETAGSPVRATVAEQRRGVRLVGDTNGATYPGVALVTVDIGRLAAAEPGSPLVRALSALDRDPPVRTGAFDERIPVLADASFYAQESQETLTAVVDAAVTGTRQLHVKPTGVLDTAALTDPALGPITGGLPPGTRVLVASSAADRVLPNQLTGATALLVYARPGADPEAAAASAADALGPLASVRVRATRLAELRDDGLARLVSSSYAVCTLLAALFGLLAVALELVLTARERSRTSSYLRTLGLGGRSAAWLQIVQLLPLAVAAAVGGGLVGVLEPQVLGPALSIRQFTGGPGDPALRADYRTTLLLGLCLALLVLGAAAVESTVARARRLGAVLRLGEV</sequence>
<feature type="transmembrane region" description="Helical" evidence="1">
    <location>
        <begin position="425"/>
        <end position="446"/>
    </location>
</feature>
<dbReference type="RefSeq" id="WP_380517484.1">
    <property type="nucleotide sequence ID" value="NZ_JBHEZX010000022.1"/>
</dbReference>
<keyword evidence="1" id="KW-0812">Transmembrane</keyword>
<comment type="caution">
    <text evidence="2">The sequence shown here is derived from an EMBL/GenBank/DDBJ whole genome shotgun (WGS) entry which is preliminary data.</text>
</comment>
<feature type="transmembrane region" description="Helical" evidence="1">
    <location>
        <begin position="854"/>
        <end position="878"/>
    </location>
</feature>
<evidence type="ECO:0008006" key="4">
    <source>
        <dbReference type="Google" id="ProtNLM"/>
    </source>
</evidence>
<protein>
    <recommendedName>
        <fullName evidence="4">ABC transport system permease protein</fullName>
    </recommendedName>
</protein>
<evidence type="ECO:0000256" key="1">
    <source>
        <dbReference type="SAM" id="Phobius"/>
    </source>
</evidence>
<keyword evidence="1" id="KW-1133">Transmembrane helix</keyword>
<feature type="transmembrane region" description="Helical" evidence="1">
    <location>
        <begin position="809"/>
        <end position="833"/>
    </location>
</feature>
<name>A0ABV6VKI2_9ACTN</name>
<reference evidence="2 3" key="1">
    <citation type="submission" date="2024-09" db="EMBL/GenBank/DDBJ databases">
        <authorList>
            <person name="Lee S.D."/>
        </authorList>
    </citation>
    <scope>NUCLEOTIDE SEQUENCE [LARGE SCALE GENOMIC DNA]</scope>
    <source>
        <strain evidence="2 3">N1-1</strain>
    </source>
</reference>
<feature type="transmembrane region" description="Helical" evidence="1">
    <location>
        <begin position="497"/>
        <end position="517"/>
    </location>
</feature>
<feature type="transmembrane region" description="Helical" evidence="1">
    <location>
        <begin position="343"/>
        <end position="367"/>
    </location>
</feature>
<feature type="transmembrane region" description="Helical" evidence="1">
    <location>
        <begin position="551"/>
        <end position="570"/>
    </location>
</feature>
<gene>
    <name evidence="2" type="ORF">ACEZDG_33785</name>
</gene>
<feature type="transmembrane region" description="Helical" evidence="1">
    <location>
        <begin position="388"/>
        <end position="413"/>
    </location>
</feature>
<accession>A0ABV6VKI2</accession>
<feature type="transmembrane region" description="Helical" evidence="1">
    <location>
        <begin position="467"/>
        <end position="485"/>
    </location>
</feature>
<proteinExistence type="predicted"/>
<evidence type="ECO:0000313" key="2">
    <source>
        <dbReference type="EMBL" id="MFC1414245.1"/>
    </source>
</evidence>
<evidence type="ECO:0000313" key="3">
    <source>
        <dbReference type="Proteomes" id="UP001592582"/>
    </source>
</evidence>
<keyword evidence="3" id="KW-1185">Reference proteome</keyword>
<organism evidence="2 3">
    <name type="scientific">Streptacidiphilus alkalitolerans</name>
    <dbReference type="NCBI Taxonomy" id="3342712"/>
    <lineage>
        <taxon>Bacteria</taxon>
        <taxon>Bacillati</taxon>
        <taxon>Actinomycetota</taxon>
        <taxon>Actinomycetes</taxon>
        <taxon>Kitasatosporales</taxon>
        <taxon>Streptomycetaceae</taxon>
        <taxon>Streptacidiphilus</taxon>
    </lineage>
</organism>
<dbReference type="Proteomes" id="UP001592582">
    <property type="component" value="Unassembled WGS sequence"/>
</dbReference>
<keyword evidence="1" id="KW-0472">Membrane</keyword>